<accession>A0A285EHW9</accession>
<feature type="region of interest" description="Disordered" evidence="1">
    <location>
        <begin position="265"/>
        <end position="286"/>
    </location>
</feature>
<dbReference type="AlphaFoldDB" id="A0A285EHW9"/>
<keyword evidence="2" id="KW-0732">Signal</keyword>
<evidence type="ECO:0000313" key="4">
    <source>
        <dbReference type="Proteomes" id="UP000219514"/>
    </source>
</evidence>
<keyword evidence="4" id="KW-1185">Reference proteome</keyword>
<dbReference type="Proteomes" id="UP000219514">
    <property type="component" value="Unassembled WGS sequence"/>
</dbReference>
<gene>
    <name evidence="3" type="ORF">SAMN06893097_110247</name>
</gene>
<dbReference type="OrthoDB" id="9758772at2"/>
<evidence type="ECO:0000313" key="3">
    <source>
        <dbReference type="EMBL" id="SNX98463.1"/>
    </source>
</evidence>
<feature type="signal peptide" evidence="2">
    <location>
        <begin position="1"/>
        <end position="27"/>
    </location>
</feature>
<evidence type="ECO:0000256" key="2">
    <source>
        <dbReference type="SAM" id="SignalP"/>
    </source>
</evidence>
<name>A0A285EHW9_9ACTN</name>
<feature type="chain" id="PRO_5012967490" evidence="2">
    <location>
        <begin position="28"/>
        <end position="424"/>
    </location>
</feature>
<reference evidence="3 4" key="1">
    <citation type="submission" date="2017-09" db="EMBL/GenBank/DDBJ databases">
        <authorList>
            <person name="Ehlers B."/>
            <person name="Leendertz F.H."/>
        </authorList>
    </citation>
    <scope>NUCLEOTIDE SEQUENCE [LARGE SCALE GENOMIC DNA]</scope>
    <source>
        <strain evidence="3 4">DSM 46844</strain>
    </source>
</reference>
<proteinExistence type="predicted"/>
<evidence type="ECO:0000256" key="1">
    <source>
        <dbReference type="SAM" id="MobiDB-lite"/>
    </source>
</evidence>
<organism evidence="3 4">
    <name type="scientific">Geodermatophilus sabuli</name>
    <dbReference type="NCBI Taxonomy" id="1564158"/>
    <lineage>
        <taxon>Bacteria</taxon>
        <taxon>Bacillati</taxon>
        <taxon>Actinomycetota</taxon>
        <taxon>Actinomycetes</taxon>
        <taxon>Geodermatophilales</taxon>
        <taxon>Geodermatophilaceae</taxon>
        <taxon>Geodermatophilus</taxon>
    </lineage>
</organism>
<sequence>MRRGTRAGLAAAIVATGVLAGVGPASAQGTTVGGAGVQYYLNDSFSGKANIELVYGDHGDEVYVGDWDGNGTDTLLVRRGNTFHVRNSATSGPADTSFMYGDPGDTVLIGDWDGNGTDTLAVRRGNRFFVKNSVTTGRADTEFVYGDWGDTVLVGDWDGNRSDTLVVRRGGQYFVKNDLNTGVASSVFFYGDPGDVVLVGRWSNDQAGDSLGVRRGSTYFLRHSLTSGPADRVFGYGEPSDTAFTGDWNGDGIDTLGVRRVPPPPPNTAFGDGTHRTGGGGIVPGTYRSSPTDESCYWERLSGFGGTFDEIIANNFGGPDIVTIEATDAGFKSSRCGTWRPVAASYPPAPVTVFGAGMYQVGTHIAPGTYQSNADPDSCYWERLRGFSGEFSDLITNDFSTIVTIAPSDAGFSSARCGTWTRIG</sequence>
<protein>
    <submittedName>
        <fullName evidence="3">Uncharacterized protein</fullName>
    </submittedName>
</protein>
<dbReference type="RefSeq" id="WP_143426721.1">
    <property type="nucleotide sequence ID" value="NZ_JACHXB010000005.1"/>
</dbReference>
<dbReference type="EMBL" id="OBDO01000010">
    <property type="protein sequence ID" value="SNX98463.1"/>
    <property type="molecule type" value="Genomic_DNA"/>
</dbReference>